<keyword evidence="1" id="KW-0472">Membrane</keyword>
<evidence type="ECO:0000313" key="3">
    <source>
        <dbReference type="Proteomes" id="UP000318571"/>
    </source>
</evidence>
<keyword evidence="1" id="KW-1133">Transmembrane helix</keyword>
<feature type="transmembrane region" description="Helical" evidence="1">
    <location>
        <begin position="16"/>
        <end position="34"/>
    </location>
</feature>
<sequence>MVSSALGSQKHLQIPYSMHSGIVVYLLILGLVTIDQTLGKPEESMNLDSEEGILDETQLEELMKEILNDVEVLGKRDDFSRILRGPSTFSRILRSPNTFSRILRSPSTFSRILRSSFSRIHRDPTTFSRILREQPDPNQLKRESFSRILRTPGFNRISKSNPHSRIL</sequence>
<proteinExistence type="predicted"/>
<gene>
    <name evidence="2" type="ORF">TCAL_07892</name>
</gene>
<dbReference type="EMBL" id="VCGU01000007">
    <property type="protein sequence ID" value="TRY73256.1"/>
    <property type="molecule type" value="Genomic_DNA"/>
</dbReference>
<dbReference type="Proteomes" id="UP000318571">
    <property type="component" value="Chromosome 3"/>
</dbReference>
<name>A0A553P6E3_TIGCA</name>
<dbReference type="AlphaFoldDB" id="A0A553P6E3"/>
<protein>
    <submittedName>
        <fullName evidence="2">Uncharacterized protein</fullName>
    </submittedName>
</protein>
<keyword evidence="1" id="KW-0812">Transmembrane</keyword>
<accession>A0A553P6E3</accession>
<reference evidence="2 3" key="1">
    <citation type="journal article" date="2018" name="Nat. Ecol. Evol.">
        <title>Genomic signatures of mitonuclear coevolution across populations of Tigriopus californicus.</title>
        <authorList>
            <person name="Barreto F.S."/>
            <person name="Watson E.T."/>
            <person name="Lima T.G."/>
            <person name="Willett C.S."/>
            <person name="Edmands S."/>
            <person name="Li W."/>
            <person name="Burton R.S."/>
        </authorList>
    </citation>
    <scope>NUCLEOTIDE SEQUENCE [LARGE SCALE GENOMIC DNA]</scope>
    <source>
        <strain evidence="2 3">San Diego</strain>
    </source>
</reference>
<evidence type="ECO:0000256" key="1">
    <source>
        <dbReference type="SAM" id="Phobius"/>
    </source>
</evidence>
<organism evidence="2 3">
    <name type="scientific">Tigriopus californicus</name>
    <name type="common">Marine copepod</name>
    <dbReference type="NCBI Taxonomy" id="6832"/>
    <lineage>
        <taxon>Eukaryota</taxon>
        <taxon>Metazoa</taxon>
        <taxon>Ecdysozoa</taxon>
        <taxon>Arthropoda</taxon>
        <taxon>Crustacea</taxon>
        <taxon>Multicrustacea</taxon>
        <taxon>Hexanauplia</taxon>
        <taxon>Copepoda</taxon>
        <taxon>Harpacticoida</taxon>
        <taxon>Harpacticidae</taxon>
        <taxon>Tigriopus</taxon>
    </lineage>
</organism>
<keyword evidence="3" id="KW-1185">Reference proteome</keyword>
<comment type="caution">
    <text evidence="2">The sequence shown here is derived from an EMBL/GenBank/DDBJ whole genome shotgun (WGS) entry which is preliminary data.</text>
</comment>
<evidence type="ECO:0000313" key="2">
    <source>
        <dbReference type="EMBL" id="TRY73256.1"/>
    </source>
</evidence>